<keyword evidence="5" id="KW-0067">ATP-binding</keyword>
<evidence type="ECO:0000259" key="8">
    <source>
        <dbReference type="Pfam" id="PF12819"/>
    </source>
</evidence>
<dbReference type="Proteomes" id="UP001642360">
    <property type="component" value="Unassembled WGS sequence"/>
</dbReference>
<evidence type="ECO:0000256" key="7">
    <source>
        <dbReference type="SAM" id="Phobius"/>
    </source>
</evidence>
<evidence type="ECO:0000256" key="4">
    <source>
        <dbReference type="ARBA" id="ARBA00022741"/>
    </source>
</evidence>
<dbReference type="GO" id="GO:0004674">
    <property type="term" value="F:protein serine/threonine kinase activity"/>
    <property type="evidence" value="ECO:0007669"/>
    <property type="project" value="UniProtKB-KW"/>
</dbReference>
<feature type="domain" description="Malectin-like" evidence="8">
    <location>
        <begin position="95"/>
        <end position="369"/>
    </location>
</feature>
<dbReference type="InterPro" id="IPR024788">
    <property type="entry name" value="Malectin-like_Carb-bd_dom"/>
</dbReference>
<comment type="subcellular location">
    <subcellularLocation>
        <location evidence="1">Membrane</location>
        <topology evidence="1">Single-pass type I membrane protein</topology>
    </subcellularLocation>
</comment>
<feature type="transmembrane region" description="Helical" evidence="7">
    <location>
        <begin position="52"/>
        <end position="71"/>
    </location>
</feature>
<protein>
    <recommendedName>
        <fullName evidence="8">Malectin-like domain-containing protein</fullName>
    </recommendedName>
</protein>
<evidence type="ECO:0000313" key="10">
    <source>
        <dbReference type="Proteomes" id="UP001642360"/>
    </source>
</evidence>
<comment type="caution">
    <text evidence="9">The sequence shown here is derived from an EMBL/GenBank/DDBJ whole genome shotgun (WGS) entry which is preliminary data.</text>
</comment>
<name>A0ABC8SE86_9AQUA</name>
<evidence type="ECO:0000313" key="9">
    <source>
        <dbReference type="EMBL" id="CAK9153474.1"/>
    </source>
</evidence>
<dbReference type="EMBL" id="CAUOFW020002403">
    <property type="protein sequence ID" value="CAK9153474.1"/>
    <property type="molecule type" value="Genomic_DNA"/>
</dbReference>
<keyword evidence="4" id="KW-0547">Nucleotide-binding</keyword>
<dbReference type="GO" id="GO:0005524">
    <property type="term" value="F:ATP binding"/>
    <property type="evidence" value="ECO:0007669"/>
    <property type="project" value="UniProtKB-KW"/>
</dbReference>
<proteinExistence type="predicted"/>
<dbReference type="Gene3D" id="2.60.120.430">
    <property type="entry name" value="Galactose-binding lectin"/>
    <property type="match status" value="2"/>
</dbReference>
<keyword evidence="7" id="KW-0472">Membrane</keyword>
<keyword evidence="2" id="KW-0723">Serine/threonine-protein kinase</keyword>
<evidence type="ECO:0000256" key="3">
    <source>
        <dbReference type="ARBA" id="ARBA00022679"/>
    </source>
</evidence>
<dbReference type="GO" id="GO:0016020">
    <property type="term" value="C:membrane"/>
    <property type="evidence" value="ECO:0007669"/>
    <property type="project" value="UniProtKB-SubCell"/>
</dbReference>
<feature type="transmembrane region" description="Helical" evidence="7">
    <location>
        <begin position="20"/>
        <end position="40"/>
    </location>
</feature>
<dbReference type="PANTHER" id="PTHR34590">
    <property type="entry name" value="OS03G0124300 PROTEIN-RELATED"/>
    <property type="match status" value="1"/>
</dbReference>
<evidence type="ECO:0000256" key="1">
    <source>
        <dbReference type="ARBA" id="ARBA00004479"/>
    </source>
</evidence>
<evidence type="ECO:0000256" key="2">
    <source>
        <dbReference type="ARBA" id="ARBA00022527"/>
    </source>
</evidence>
<keyword evidence="10" id="KW-1185">Reference proteome</keyword>
<keyword evidence="3" id="KW-0808">Transferase</keyword>
<reference evidence="9 10" key="1">
    <citation type="submission" date="2024-02" db="EMBL/GenBank/DDBJ databases">
        <authorList>
            <person name="Vignale AGUSTIN F."/>
            <person name="Sosa J E."/>
            <person name="Modenutti C."/>
        </authorList>
    </citation>
    <scope>NUCLEOTIDE SEQUENCE [LARGE SCALE GENOMIC DNA]</scope>
</reference>
<organism evidence="9 10">
    <name type="scientific">Ilex paraguariensis</name>
    <name type="common">yerba mate</name>
    <dbReference type="NCBI Taxonomy" id="185542"/>
    <lineage>
        <taxon>Eukaryota</taxon>
        <taxon>Viridiplantae</taxon>
        <taxon>Streptophyta</taxon>
        <taxon>Embryophyta</taxon>
        <taxon>Tracheophyta</taxon>
        <taxon>Spermatophyta</taxon>
        <taxon>Magnoliopsida</taxon>
        <taxon>eudicotyledons</taxon>
        <taxon>Gunneridae</taxon>
        <taxon>Pentapetalae</taxon>
        <taxon>asterids</taxon>
        <taxon>campanulids</taxon>
        <taxon>Aquifoliales</taxon>
        <taxon>Aquifoliaceae</taxon>
        <taxon>Ilex</taxon>
    </lineage>
</organism>
<accession>A0ABC8SE86</accession>
<dbReference type="InterPro" id="IPR045272">
    <property type="entry name" value="ANXUR1/2-like"/>
</dbReference>
<keyword evidence="2" id="KW-0418">Kinase</keyword>
<keyword evidence="6" id="KW-0325">Glycoprotein</keyword>
<sequence length="371" mass="41785">MRLTWEPVVAAEESIQNQSLPSPCSLLAVLATCTFLLYITSHHHHTPYLSKLIPPMSTITLHISLFLYLLFSTTATAIGDTANSPPYIPSNYFLLNCGSSSSSNDTDGCTWDGDAPPKFWLSTSLESTASEQNPSVNQVPYMAARIFHSQFTYTFPVSAGPKFIGLYFYPVNYSDLDIANSFFSVTSGGYTLFSNFSAFLNVSAMKLAVASLRKEFIVNVRNNQRLNITFLPSPKSHAFVNGIEVVLMPENLYIRGSDYQIPLVSQKQQFFIENSSALETLYQLNVGGNEVSITDDTGMFRLWLSDDDYTYTAHGFPPHREVPIRYTQETPPYTAPKIVYTTTRTMGNDSQKYKLTWRFPVDFGFYYLLRL</sequence>
<dbReference type="AlphaFoldDB" id="A0ABC8SE86"/>
<dbReference type="FunFam" id="2.60.120.430:FF:000003">
    <property type="entry name" value="FERONIA receptor-like kinase"/>
    <property type="match status" value="1"/>
</dbReference>
<keyword evidence="7" id="KW-0812">Transmembrane</keyword>
<gene>
    <name evidence="9" type="ORF">ILEXP_LOCUS21742</name>
</gene>
<evidence type="ECO:0000256" key="6">
    <source>
        <dbReference type="ARBA" id="ARBA00023180"/>
    </source>
</evidence>
<keyword evidence="7" id="KW-1133">Transmembrane helix</keyword>
<dbReference type="PANTHER" id="PTHR34590:SF5">
    <property type="entry name" value="OS04G0586500 PROTEIN"/>
    <property type="match status" value="1"/>
</dbReference>
<dbReference type="Pfam" id="PF12819">
    <property type="entry name" value="Malectin_like"/>
    <property type="match status" value="1"/>
</dbReference>
<evidence type="ECO:0000256" key="5">
    <source>
        <dbReference type="ARBA" id="ARBA00022840"/>
    </source>
</evidence>